<evidence type="ECO:0000259" key="9">
    <source>
        <dbReference type="PROSITE" id="PS50939"/>
    </source>
</evidence>
<feature type="transmembrane region" description="Helical" evidence="8">
    <location>
        <begin position="113"/>
        <end position="137"/>
    </location>
</feature>
<comment type="subcellular location">
    <subcellularLocation>
        <location evidence="1">Membrane</location>
    </subcellularLocation>
</comment>
<keyword evidence="11" id="KW-1185">Reference proteome</keyword>
<evidence type="ECO:0000256" key="1">
    <source>
        <dbReference type="ARBA" id="ARBA00004370"/>
    </source>
</evidence>
<gene>
    <name evidence="10" type="ORF">LECACI_7A009797</name>
</gene>
<feature type="region of interest" description="Disordered" evidence="7">
    <location>
        <begin position="177"/>
        <end position="206"/>
    </location>
</feature>
<evidence type="ECO:0000256" key="2">
    <source>
        <dbReference type="ARBA" id="ARBA00022448"/>
    </source>
</evidence>
<feature type="transmembrane region" description="Helical" evidence="8">
    <location>
        <begin position="43"/>
        <end position="63"/>
    </location>
</feature>
<dbReference type="PROSITE" id="PS50939">
    <property type="entry name" value="CYTOCHROME_B561"/>
    <property type="match status" value="1"/>
</dbReference>
<organism evidence="10 11">
    <name type="scientific">Lecanosticta acicola</name>
    <dbReference type="NCBI Taxonomy" id="111012"/>
    <lineage>
        <taxon>Eukaryota</taxon>
        <taxon>Fungi</taxon>
        <taxon>Dikarya</taxon>
        <taxon>Ascomycota</taxon>
        <taxon>Pezizomycotina</taxon>
        <taxon>Dothideomycetes</taxon>
        <taxon>Dothideomycetidae</taxon>
        <taxon>Mycosphaerellales</taxon>
        <taxon>Mycosphaerellaceae</taxon>
        <taxon>Lecanosticta</taxon>
    </lineage>
</organism>
<dbReference type="GO" id="GO:0016020">
    <property type="term" value="C:membrane"/>
    <property type="evidence" value="ECO:0007669"/>
    <property type="project" value="UniProtKB-SubCell"/>
</dbReference>
<evidence type="ECO:0000313" key="11">
    <source>
        <dbReference type="Proteomes" id="UP001296104"/>
    </source>
</evidence>
<keyword evidence="5 8" id="KW-1133">Transmembrane helix</keyword>
<accession>A0AAI8Z8Y5</accession>
<dbReference type="CDD" id="cd08760">
    <property type="entry name" value="Cyt_b561_FRRS1_like"/>
    <property type="match status" value="1"/>
</dbReference>
<keyword evidence="6 8" id="KW-0472">Membrane</keyword>
<dbReference type="PANTHER" id="PTHR47797:SF1">
    <property type="entry name" value="CYTOCHROME B561 DOMAIN-CONTAINING PROTEIN-RELATED"/>
    <property type="match status" value="1"/>
</dbReference>
<evidence type="ECO:0000256" key="4">
    <source>
        <dbReference type="ARBA" id="ARBA00022982"/>
    </source>
</evidence>
<feature type="transmembrane region" description="Helical" evidence="8">
    <location>
        <begin position="12"/>
        <end position="37"/>
    </location>
</feature>
<protein>
    <submittedName>
        <fullName evidence="10">Integral membrane</fullName>
    </submittedName>
</protein>
<dbReference type="AlphaFoldDB" id="A0AAI8Z8Y5"/>
<name>A0AAI8Z8Y5_9PEZI</name>
<dbReference type="InterPro" id="IPR006593">
    <property type="entry name" value="Cyt_b561/ferric_Rdtase_TM"/>
</dbReference>
<feature type="compositionally biased region" description="Basic and acidic residues" evidence="7">
    <location>
        <begin position="177"/>
        <end position="187"/>
    </location>
</feature>
<reference evidence="10" key="1">
    <citation type="submission" date="2023-11" db="EMBL/GenBank/DDBJ databases">
        <authorList>
            <person name="Alioto T."/>
            <person name="Alioto T."/>
            <person name="Gomez Garrido J."/>
        </authorList>
    </citation>
    <scope>NUCLEOTIDE SEQUENCE</scope>
</reference>
<keyword evidence="3 8" id="KW-0812">Transmembrane</keyword>
<dbReference type="SMART" id="SM00665">
    <property type="entry name" value="B561"/>
    <property type="match status" value="1"/>
</dbReference>
<evidence type="ECO:0000256" key="6">
    <source>
        <dbReference type="ARBA" id="ARBA00023136"/>
    </source>
</evidence>
<feature type="compositionally biased region" description="Low complexity" evidence="7">
    <location>
        <begin position="190"/>
        <end position="206"/>
    </location>
</feature>
<evidence type="ECO:0000256" key="5">
    <source>
        <dbReference type="ARBA" id="ARBA00022989"/>
    </source>
</evidence>
<keyword evidence="2" id="KW-0813">Transport</keyword>
<evidence type="ECO:0000256" key="7">
    <source>
        <dbReference type="SAM" id="MobiDB-lite"/>
    </source>
</evidence>
<evidence type="ECO:0000313" key="10">
    <source>
        <dbReference type="EMBL" id="CAK4034639.1"/>
    </source>
</evidence>
<feature type="domain" description="Cytochrome b561" evidence="9">
    <location>
        <begin position="1"/>
        <end position="174"/>
    </location>
</feature>
<evidence type="ECO:0000256" key="3">
    <source>
        <dbReference type="ARBA" id="ARBA00022692"/>
    </source>
</evidence>
<dbReference type="EMBL" id="CAVMBE010000128">
    <property type="protein sequence ID" value="CAK4034639.1"/>
    <property type="molecule type" value="Genomic_DNA"/>
</dbReference>
<feature type="transmembrane region" description="Helical" evidence="8">
    <location>
        <begin position="149"/>
        <end position="169"/>
    </location>
</feature>
<dbReference type="PANTHER" id="PTHR47797">
    <property type="entry name" value="DEHYDROGENASE, PUTATIVE (AFU_ORTHOLOGUE AFUA_8G05805)-RELATED"/>
    <property type="match status" value="1"/>
</dbReference>
<evidence type="ECO:0000256" key="8">
    <source>
        <dbReference type="SAM" id="Phobius"/>
    </source>
</evidence>
<keyword evidence="4" id="KW-0249">Electron transport</keyword>
<dbReference type="Proteomes" id="UP001296104">
    <property type="component" value="Unassembled WGS sequence"/>
</dbReference>
<proteinExistence type="predicted"/>
<dbReference type="Gene3D" id="1.20.120.1770">
    <property type="match status" value="1"/>
</dbReference>
<comment type="caution">
    <text evidence="10">The sequence shown here is derived from an EMBL/GenBank/DDBJ whole genome shotgun (WGS) entry which is preliminary data.</text>
</comment>
<sequence length="206" mass="22228">MPLSAEQGAQVLEAHGILSCLAWGAIIPLGAVLIRVIPSKKSWIIHGAIMLLGLSMVTASFGMGLQRLWAYHHDIGKFAHTIIGTLLFAMAWVQPILGTTHHFLYQVSGQRSLISAIHVFFGRLFILIGMVNGGVGLLLRGNATRAENIAYGTVVGGIWVVYILLSLGWEIKRETRSAEEGKGRSESESSDVSSSRNMASAMAMKA</sequence>